<protein>
    <submittedName>
        <fullName evidence="1">Uncharacterized protein</fullName>
    </submittedName>
</protein>
<dbReference type="AlphaFoldDB" id="A0A8X6UN76"/>
<comment type="caution">
    <text evidence="1">The sequence shown here is derived from an EMBL/GenBank/DDBJ whole genome shotgun (WGS) entry which is preliminary data.</text>
</comment>
<dbReference type="EMBL" id="BMAW01083358">
    <property type="protein sequence ID" value="GFU33386.1"/>
    <property type="molecule type" value="Genomic_DNA"/>
</dbReference>
<sequence>MSCTASFPCKDFEVRECESHMSINPGLMLAEELLNRICCTDVMSRSPFIISNNFMNSRNGFLAITIISCLGLDRSDTNVHFDENFSLLVHSCLF</sequence>
<organism evidence="1 2">
    <name type="scientific">Nephila pilipes</name>
    <name type="common">Giant wood spider</name>
    <name type="synonym">Nephila maculata</name>
    <dbReference type="NCBI Taxonomy" id="299642"/>
    <lineage>
        <taxon>Eukaryota</taxon>
        <taxon>Metazoa</taxon>
        <taxon>Ecdysozoa</taxon>
        <taxon>Arthropoda</taxon>
        <taxon>Chelicerata</taxon>
        <taxon>Arachnida</taxon>
        <taxon>Araneae</taxon>
        <taxon>Araneomorphae</taxon>
        <taxon>Entelegynae</taxon>
        <taxon>Araneoidea</taxon>
        <taxon>Nephilidae</taxon>
        <taxon>Nephila</taxon>
    </lineage>
</organism>
<evidence type="ECO:0000313" key="1">
    <source>
        <dbReference type="EMBL" id="GFU33386.1"/>
    </source>
</evidence>
<keyword evidence="2" id="KW-1185">Reference proteome</keyword>
<proteinExistence type="predicted"/>
<reference evidence="1" key="1">
    <citation type="submission" date="2020-08" db="EMBL/GenBank/DDBJ databases">
        <title>Multicomponent nature underlies the extraordinary mechanical properties of spider dragline silk.</title>
        <authorList>
            <person name="Kono N."/>
            <person name="Nakamura H."/>
            <person name="Mori M."/>
            <person name="Yoshida Y."/>
            <person name="Ohtoshi R."/>
            <person name="Malay A.D."/>
            <person name="Moran D.A.P."/>
            <person name="Tomita M."/>
            <person name="Numata K."/>
            <person name="Arakawa K."/>
        </authorList>
    </citation>
    <scope>NUCLEOTIDE SEQUENCE</scope>
</reference>
<dbReference type="Proteomes" id="UP000887013">
    <property type="component" value="Unassembled WGS sequence"/>
</dbReference>
<accession>A0A8X6UN76</accession>
<gene>
    <name evidence="1" type="ORF">NPIL_546911</name>
</gene>
<evidence type="ECO:0000313" key="2">
    <source>
        <dbReference type="Proteomes" id="UP000887013"/>
    </source>
</evidence>
<name>A0A8X6UN76_NEPPI</name>